<keyword evidence="2" id="KW-1185">Reference proteome</keyword>
<evidence type="ECO:0000313" key="2">
    <source>
        <dbReference type="Proteomes" id="UP000322726"/>
    </source>
</evidence>
<dbReference type="KEGG" id="apai:APAC_1984"/>
<gene>
    <name evidence="1" type="ORF">APAC_1984</name>
</gene>
<sequence>MKTYIFILFALLLAIPTYGLSIVIYFLLKFLNDKYLAQNYIFKNVMSSYNTGERITISNVSDSSLYMLFDSFDGKVTADLNNYIRGYIVHPINNITLSIILHKLKNDKVDIKVSDSNYILKEF</sequence>
<name>A0A5C2HD45_9BACT</name>
<accession>A0A5C2HD45</accession>
<proteinExistence type="predicted"/>
<dbReference type="RefSeq" id="WP_130233959.1">
    <property type="nucleotide sequence ID" value="NZ_BMEF01000042.1"/>
</dbReference>
<dbReference type="EMBL" id="CP035928">
    <property type="protein sequence ID" value="QEP35056.1"/>
    <property type="molecule type" value="Genomic_DNA"/>
</dbReference>
<reference evidence="1 2" key="3">
    <citation type="submission" date="2019-09" db="EMBL/GenBank/DDBJ databases">
        <title>Taxonomic note: a critical rebuttal of the proposed division of the genus Arcobacter into six genera, emended descriptions of Arcobacter anaerophilus and the genus Arcobacter, and an assessment of genus-level boundaries for Epsilonproteobacteria using in silico genomic comparator tools.</title>
        <authorList>
            <person name="On S.L.W."/>
            <person name="Miller W.G."/>
            <person name="Biggs P."/>
            <person name="Cornelius A."/>
            <person name="Vandamme P."/>
        </authorList>
    </citation>
    <scope>NUCLEOTIDE SEQUENCE [LARGE SCALE GENOMIC DNA]</scope>
    <source>
        <strain evidence="1 2">LMG 26638</strain>
    </source>
</reference>
<reference evidence="1 2" key="2">
    <citation type="submission" date="2019-09" db="EMBL/GenBank/DDBJ databases">
        <title>Complete genome sequencing of four Arcobacter species reveals a diverse suite of mobile elements.</title>
        <authorList>
            <person name="Miller W.G."/>
            <person name="Yee E."/>
            <person name="Bono J.L."/>
        </authorList>
    </citation>
    <scope>NUCLEOTIDE SEQUENCE [LARGE SCALE GENOMIC DNA]</scope>
    <source>
        <strain evidence="1 2">LMG 26638</strain>
    </source>
</reference>
<protein>
    <submittedName>
        <fullName evidence="1">Uncharacterized protein</fullName>
    </submittedName>
</protein>
<reference evidence="2" key="1">
    <citation type="submission" date="2019-09" db="EMBL/GenBank/DDBJ databases">
        <title>Complete genome sequencing of four Arcobacter species reveals a diverse suite of mobile elements.</title>
        <authorList>
            <person name="On S.L.W."/>
            <person name="Miller W.G."/>
            <person name="Biggs P."/>
            <person name="Cornelius A."/>
            <person name="Vandamme P."/>
        </authorList>
    </citation>
    <scope>NUCLEOTIDE SEQUENCE [LARGE SCALE GENOMIC DNA]</scope>
    <source>
        <strain evidence="2">LMG 26638</strain>
    </source>
</reference>
<evidence type="ECO:0000313" key="1">
    <source>
        <dbReference type="EMBL" id="QEP35056.1"/>
    </source>
</evidence>
<organism evidence="1 2">
    <name type="scientific">Malaciobacter pacificus</name>
    <dbReference type="NCBI Taxonomy" id="1080223"/>
    <lineage>
        <taxon>Bacteria</taxon>
        <taxon>Pseudomonadati</taxon>
        <taxon>Campylobacterota</taxon>
        <taxon>Epsilonproteobacteria</taxon>
        <taxon>Campylobacterales</taxon>
        <taxon>Arcobacteraceae</taxon>
        <taxon>Malaciobacter</taxon>
    </lineage>
</organism>
<dbReference type="Proteomes" id="UP000322726">
    <property type="component" value="Chromosome"/>
</dbReference>
<dbReference type="AlphaFoldDB" id="A0A5C2HD45"/>